<sequence>MREREVSKILGLRIVFCKKKVKVRYKCIVISKKL</sequence>
<evidence type="ECO:0000313" key="1">
    <source>
        <dbReference type="EMBL" id="KDE60794.1"/>
    </source>
</evidence>
<protein>
    <submittedName>
        <fullName evidence="1">Uncharacterized protein</fullName>
    </submittedName>
</protein>
<dbReference type="AlphaFoldDB" id="A0AB73BT73"/>
<organism evidence="1 2">
    <name type="scientific">Fusobacterium necrophorum BL</name>
    <dbReference type="NCBI Taxonomy" id="1441732"/>
    <lineage>
        <taxon>Bacteria</taxon>
        <taxon>Fusobacteriati</taxon>
        <taxon>Fusobacteriota</taxon>
        <taxon>Fusobacteriia</taxon>
        <taxon>Fusobacteriales</taxon>
        <taxon>Fusobacteriaceae</taxon>
        <taxon>Fusobacterium</taxon>
    </lineage>
</organism>
<gene>
    <name evidence="1" type="ORF">FUSO3_11885</name>
</gene>
<name>A0AB73BT73_9FUSO</name>
<proteinExistence type="predicted"/>
<evidence type="ECO:0000313" key="2">
    <source>
        <dbReference type="Proteomes" id="UP000027473"/>
    </source>
</evidence>
<dbReference type="Proteomes" id="UP000027473">
    <property type="component" value="Unassembled WGS sequence"/>
</dbReference>
<comment type="caution">
    <text evidence="1">The sequence shown here is derived from an EMBL/GenBank/DDBJ whole genome shotgun (WGS) entry which is preliminary data.</text>
</comment>
<reference evidence="1 2" key="1">
    <citation type="submission" date="2014-01" db="EMBL/GenBank/DDBJ databases">
        <title>Comparative genomics of Fusobacterium necrophorum wild isolates.</title>
        <authorList>
            <person name="Kittichotirat W."/>
            <person name="Bumgarner R.E."/>
            <person name="Lawrence P."/>
        </authorList>
    </citation>
    <scope>NUCLEOTIDE SEQUENCE [LARGE SCALE GENOMIC DNA]</scope>
    <source>
        <strain evidence="1 2">BL</strain>
    </source>
</reference>
<dbReference type="EMBL" id="JAAC01000225">
    <property type="protein sequence ID" value="KDE60794.1"/>
    <property type="molecule type" value="Genomic_DNA"/>
</dbReference>
<accession>A0AB73BT73</accession>